<evidence type="ECO:0000259" key="11">
    <source>
        <dbReference type="PROSITE" id="PS50050"/>
    </source>
</evidence>
<feature type="disulfide bond" evidence="6">
    <location>
        <begin position="136"/>
        <end position="151"/>
    </location>
</feature>
<feature type="disulfide bond" evidence="6">
    <location>
        <begin position="73"/>
        <end position="86"/>
    </location>
</feature>
<evidence type="ECO:0000256" key="1">
    <source>
        <dbReference type="ARBA" id="ARBA00022703"/>
    </source>
</evidence>
<feature type="signal peptide" evidence="9">
    <location>
        <begin position="1"/>
        <end position="29"/>
    </location>
</feature>
<evidence type="ECO:0000313" key="13">
    <source>
        <dbReference type="Proteomes" id="UP001159405"/>
    </source>
</evidence>
<gene>
    <name evidence="12" type="ORF">PLOB_00012610</name>
</gene>
<dbReference type="EMBL" id="CALNXK010000017">
    <property type="protein sequence ID" value="CAH3104969.1"/>
    <property type="molecule type" value="Genomic_DNA"/>
</dbReference>
<accession>A0ABN8NFD6</accession>
<feature type="transmembrane region" description="Helical" evidence="8">
    <location>
        <begin position="231"/>
        <end position="255"/>
    </location>
</feature>
<feature type="domain" description="Death" evidence="10">
    <location>
        <begin position="330"/>
        <end position="394"/>
    </location>
</feature>
<dbReference type="PROSITE" id="PS50050">
    <property type="entry name" value="TNFR_NGFR_2"/>
    <property type="match status" value="3"/>
</dbReference>
<dbReference type="Proteomes" id="UP001159405">
    <property type="component" value="Unassembled WGS sequence"/>
</dbReference>
<evidence type="ECO:0000256" key="2">
    <source>
        <dbReference type="ARBA" id="ARBA00022729"/>
    </source>
</evidence>
<keyword evidence="4 6" id="KW-1015">Disulfide bond</keyword>
<feature type="repeat" description="TNFR-Cys" evidence="6">
    <location>
        <begin position="54"/>
        <end position="94"/>
    </location>
</feature>
<feature type="disulfide bond" evidence="6">
    <location>
        <begin position="112"/>
        <end position="125"/>
    </location>
</feature>
<evidence type="ECO:0000256" key="8">
    <source>
        <dbReference type="SAM" id="Phobius"/>
    </source>
</evidence>
<evidence type="ECO:0000256" key="3">
    <source>
        <dbReference type="ARBA" id="ARBA00022737"/>
    </source>
</evidence>
<evidence type="ECO:0000259" key="10">
    <source>
        <dbReference type="PROSITE" id="PS50017"/>
    </source>
</evidence>
<feature type="chain" id="PRO_5047515467" description="Tumor necrosis factor receptor superfamily member 16" evidence="9">
    <location>
        <begin position="30"/>
        <end position="412"/>
    </location>
</feature>
<dbReference type="SMART" id="SM00208">
    <property type="entry name" value="TNFR"/>
    <property type="match status" value="3"/>
</dbReference>
<dbReference type="PROSITE" id="PS00652">
    <property type="entry name" value="TNFR_NGFR_1"/>
    <property type="match status" value="1"/>
</dbReference>
<dbReference type="InterPro" id="IPR000488">
    <property type="entry name" value="Death_dom"/>
</dbReference>
<comment type="caution">
    <text evidence="6">Lacks conserved residue(s) required for the propagation of feature annotation.</text>
</comment>
<evidence type="ECO:0000313" key="12">
    <source>
        <dbReference type="EMBL" id="CAH3104969.1"/>
    </source>
</evidence>
<feature type="compositionally biased region" description="Polar residues" evidence="7">
    <location>
        <begin position="193"/>
        <end position="203"/>
    </location>
</feature>
<dbReference type="InterPro" id="IPR011029">
    <property type="entry name" value="DEATH-like_dom_sf"/>
</dbReference>
<keyword evidence="8" id="KW-0472">Membrane</keyword>
<feature type="domain" description="TNFR-Cys" evidence="11">
    <location>
        <begin position="95"/>
        <end position="133"/>
    </location>
</feature>
<evidence type="ECO:0000256" key="6">
    <source>
        <dbReference type="PROSITE-ProRule" id="PRU00206"/>
    </source>
</evidence>
<sequence length="412" mass="46279">MGGRHHKLRQIISFVIAADLCLLCAFSEGTCSESCKKGHFRVYNESKECHVCEPCPPSTYMDKENNSTKCLPCSECSFSQVAIVECNSTQNRECVCPPGKFFDEELLFCKKCSECPVGEGVVAECTSTKDTKCQPCSKGTFSDKENFEQRCKRCSKCRASRNKVLKENCNASRDTICERMTSQPTVTTTPQSFISDGSKTTPPNKEEEPQEPQEPQRFKKRTNGGTSPQRVYLILGITFVGLIPAAIISVALFFAMKRRRECGKNANYPPEEKGIRKYHLSIPMTPVSATPILARYSQYENSKNKMLVRDLPGNVIIELGRLLNPKSYNNWAKLAGRLGFTNNHVKNFELDPEEATQSLLSEWSQQDGSTVDVLVRILKEMKRDDCVQVLQENNNKTCRKHTSCCIPSPADE</sequence>
<dbReference type="PROSITE" id="PS50017">
    <property type="entry name" value="DEATH_DOMAIN"/>
    <property type="match status" value="1"/>
</dbReference>
<feature type="disulfide bond" evidence="6">
    <location>
        <begin position="115"/>
        <end position="133"/>
    </location>
</feature>
<keyword evidence="2 9" id="KW-0732">Signal</keyword>
<keyword evidence="5" id="KW-0325">Glycoprotein</keyword>
<dbReference type="Pfam" id="PF00020">
    <property type="entry name" value="TNFR_c6"/>
    <property type="match status" value="3"/>
</dbReference>
<keyword evidence="8" id="KW-1133">Transmembrane helix</keyword>
<dbReference type="SUPFAM" id="SSF57586">
    <property type="entry name" value="TNF receptor-like"/>
    <property type="match status" value="2"/>
</dbReference>
<feature type="disulfide bond" evidence="6">
    <location>
        <begin position="55"/>
        <end position="70"/>
    </location>
</feature>
<evidence type="ECO:0000256" key="4">
    <source>
        <dbReference type="ARBA" id="ARBA00023157"/>
    </source>
</evidence>
<dbReference type="InterPro" id="IPR052302">
    <property type="entry name" value="Neurotrophin_rcpt-DD"/>
</dbReference>
<protein>
    <recommendedName>
        <fullName evidence="14">Tumor necrosis factor receptor superfamily member 16</fullName>
    </recommendedName>
</protein>
<dbReference type="Pfam" id="PF00531">
    <property type="entry name" value="Death"/>
    <property type="match status" value="1"/>
</dbReference>
<feature type="disulfide bond" evidence="6">
    <location>
        <begin position="76"/>
        <end position="94"/>
    </location>
</feature>
<organism evidence="12 13">
    <name type="scientific">Porites lobata</name>
    <dbReference type="NCBI Taxonomy" id="104759"/>
    <lineage>
        <taxon>Eukaryota</taxon>
        <taxon>Metazoa</taxon>
        <taxon>Cnidaria</taxon>
        <taxon>Anthozoa</taxon>
        <taxon>Hexacorallia</taxon>
        <taxon>Scleractinia</taxon>
        <taxon>Fungiina</taxon>
        <taxon>Poritidae</taxon>
        <taxon>Porites</taxon>
    </lineage>
</organism>
<feature type="domain" description="TNFR-Cys" evidence="11">
    <location>
        <begin position="54"/>
        <end position="94"/>
    </location>
</feature>
<keyword evidence="1" id="KW-0053">Apoptosis</keyword>
<dbReference type="SMART" id="SM00005">
    <property type="entry name" value="DEATH"/>
    <property type="match status" value="1"/>
</dbReference>
<feature type="region of interest" description="Disordered" evidence="7">
    <location>
        <begin position="180"/>
        <end position="224"/>
    </location>
</feature>
<dbReference type="PANTHER" id="PTHR46605:SF2">
    <property type="entry name" value="TNFR-CYS DOMAIN-CONTAINING PROTEIN"/>
    <property type="match status" value="1"/>
</dbReference>
<reference evidence="12 13" key="1">
    <citation type="submission" date="2022-05" db="EMBL/GenBank/DDBJ databases">
        <authorList>
            <consortium name="Genoscope - CEA"/>
            <person name="William W."/>
        </authorList>
    </citation>
    <scope>NUCLEOTIDE SEQUENCE [LARGE SCALE GENOMIC DNA]</scope>
</reference>
<evidence type="ECO:0000256" key="9">
    <source>
        <dbReference type="SAM" id="SignalP"/>
    </source>
</evidence>
<keyword evidence="13" id="KW-1185">Reference proteome</keyword>
<name>A0ABN8NFD6_9CNID</name>
<evidence type="ECO:0000256" key="7">
    <source>
        <dbReference type="SAM" id="MobiDB-lite"/>
    </source>
</evidence>
<dbReference type="Gene3D" id="1.10.533.10">
    <property type="entry name" value="Death Domain, Fas"/>
    <property type="match status" value="1"/>
</dbReference>
<dbReference type="Gene3D" id="2.10.50.10">
    <property type="entry name" value="Tumor Necrosis Factor Receptor, subunit A, domain 2"/>
    <property type="match status" value="2"/>
</dbReference>
<proteinExistence type="predicted"/>
<feature type="repeat" description="TNFR-Cys" evidence="6">
    <location>
        <begin position="135"/>
        <end position="177"/>
    </location>
</feature>
<dbReference type="PANTHER" id="PTHR46605">
    <property type="entry name" value="TUMOR NECROSIS FACTOR RECEPTOR"/>
    <property type="match status" value="1"/>
</dbReference>
<feature type="compositionally biased region" description="Low complexity" evidence="7">
    <location>
        <begin position="181"/>
        <end position="192"/>
    </location>
</feature>
<dbReference type="SUPFAM" id="SSF47986">
    <property type="entry name" value="DEATH domain"/>
    <property type="match status" value="1"/>
</dbReference>
<evidence type="ECO:0000256" key="5">
    <source>
        <dbReference type="ARBA" id="ARBA00023180"/>
    </source>
</evidence>
<keyword evidence="3" id="KW-0677">Repeat</keyword>
<keyword evidence="8" id="KW-0812">Transmembrane</keyword>
<feature type="repeat" description="TNFR-Cys" evidence="6">
    <location>
        <begin position="95"/>
        <end position="133"/>
    </location>
</feature>
<feature type="domain" description="TNFR-Cys" evidence="11">
    <location>
        <begin position="135"/>
        <end position="177"/>
    </location>
</feature>
<evidence type="ECO:0008006" key="14">
    <source>
        <dbReference type="Google" id="ProtNLM"/>
    </source>
</evidence>
<dbReference type="InterPro" id="IPR001368">
    <property type="entry name" value="TNFR/NGFR_Cys_rich_reg"/>
</dbReference>
<comment type="caution">
    <text evidence="12">The sequence shown here is derived from an EMBL/GenBank/DDBJ whole genome shotgun (WGS) entry which is preliminary data.</text>
</comment>